<feature type="region of interest" description="Disordered" evidence="1">
    <location>
        <begin position="1"/>
        <end position="38"/>
    </location>
</feature>
<gene>
    <name evidence="2" type="ORF">M9458_004200</name>
</gene>
<reference evidence="2 3" key="1">
    <citation type="submission" date="2024-05" db="EMBL/GenBank/DDBJ databases">
        <title>Genome sequencing and assembly of Indian major carp, Cirrhinus mrigala (Hamilton, 1822).</title>
        <authorList>
            <person name="Mohindra V."/>
            <person name="Chowdhury L.M."/>
            <person name="Lal K."/>
            <person name="Jena J.K."/>
        </authorList>
    </citation>
    <scope>NUCLEOTIDE SEQUENCE [LARGE SCALE GENOMIC DNA]</scope>
    <source>
        <strain evidence="2">CM1030</strain>
        <tissue evidence="2">Blood</tissue>
    </source>
</reference>
<accession>A0ABD0RRH2</accession>
<feature type="non-terminal residue" evidence="2">
    <location>
        <position position="1"/>
    </location>
</feature>
<sequence length="51" mass="5363">VSGFGLDYLPSASSSSVPDANSWHQGAPTSSWAAQDMPMEDSSTVLLDSFK</sequence>
<dbReference type="Proteomes" id="UP001529510">
    <property type="component" value="Unassembled WGS sequence"/>
</dbReference>
<evidence type="ECO:0000313" key="3">
    <source>
        <dbReference type="Proteomes" id="UP001529510"/>
    </source>
</evidence>
<evidence type="ECO:0000313" key="2">
    <source>
        <dbReference type="EMBL" id="KAL0201013.1"/>
    </source>
</evidence>
<feature type="non-terminal residue" evidence="2">
    <location>
        <position position="51"/>
    </location>
</feature>
<organism evidence="2 3">
    <name type="scientific">Cirrhinus mrigala</name>
    <name type="common">Mrigala</name>
    <dbReference type="NCBI Taxonomy" id="683832"/>
    <lineage>
        <taxon>Eukaryota</taxon>
        <taxon>Metazoa</taxon>
        <taxon>Chordata</taxon>
        <taxon>Craniata</taxon>
        <taxon>Vertebrata</taxon>
        <taxon>Euteleostomi</taxon>
        <taxon>Actinopterygii</taxon>
        <taxon>Neopterygii</taxon>
        <taxon>Teleostei</taxon>
        <taxon>Ostariophysi</taxon>
        <taxon>Cypriniformes</taxon>
        <taxon>Cyprinidae</taxon>
        <taxon>Labeoninae</taxon>
        <taxon>Labeonini</taxon>
        <taxon>Cirrhinus</taxon>
    </lineage>
</organism>
<feature type="compositionally biased region" description="Polar residues" evidence="1">
    <location>
        <begin position="17"/>
        <end position="33"/>
    </location>
</feature>
<evidence type="ECO:0000256" key="1">
    <source>
        <dbReference type="SAM" id="MobiDB-lite"/>
    </source>
</evidence>
<keyword evidence="3" id="KW-1185">Reference proteome</keyword>
<protein>
    <submittedName>
        <fullName evidence="2">Uncharacterized protein</fullName>
    </submittedName>
</protein>
<dbReference type="EMBL" id="JAMKFB020000002">
    <property type="protein sequence ID" value="KAL0201013.1"/>
    <property type="molecule type" value="Genomic_DNA"/>
</dbReference>
<proteinExistence type="predicted"/>
<dbReference type="AlphaFoldDB" id="A0ABD0RRH2"/>
<comment type="caution">
    <text evidence="2">The sequence shown here is derived from an EMBL/GenBank/DDBJ whole genome shotgun (WGS) entry which is preliminary data.</text>
</comment>
<name>A0ABD0RRH2_CIRMR</name>